<keyword evidence="6" id="KW-1185">Reference proteome</keyword>
<dbReference type="OrthoDB" id="9798230at2"/>
<dbReference type="EMBL" id="CR522870">
    <property type="protein sequence ID" value="CAG34811.1"/>
    <property type="molecule type" value="Genomic_DNA"/>
</dbReference>
<dbReference type="Proteomes" id="UP000000602">
    <property type="component" value="Chromosome"/>
</dbReference>
<dbReference type="AlphaFoldDB" id="Q6AS64"/>
<evidence type="ECO:0000313" key="6">
    <source>
        <dbReference type="Proteomes" id="UP000000602"/>
    </source>
</evidence>
<keyword evidence="1" id="KW-0285">Flavoprotein</keyword>
<keyword evidence="2" id="KW-0288">FMN</keyword>
<accession>Q6AS64</accession>
<sequence>MELFEALHVRRSCRSFLDKPVSDSDIEKILRAAMAAPSAGNQQSWRFVVVRDKKKLATIKEIHPYAAVVVGAPLALLVCGEVTGRWPMYWSQDCSAATQNMLLTVRELGLAAHWLRVYPNPGRMASFREAFAIPAEARPFAVIPIGYSGTPVEFKDRFKPEFIHYESWK</sequence>
<dbReference type="InterPro" id="IPR050627">
    <property type="entry name" value="Nitroreductase/BluB"/>
</dbReference>
<reference evidence="6" key="1">
    <citation type="journal article" date="2004" name="Environ. Microbiol.">
        <title>The genome of Desulfotalea psychrophila, a sulfate-reducing bacterium from permanently cold Arctic sediments.</title>
        <authorList>
            <person name="Rabus R."/>
            <person name="Ruepp A."/>
            <person name="Frickey T."/>
            <person name="Rattei T."/>
            <person name="Fartmann B."/>
            <person name="Stark M."/>
            <person name="Bauer M."/>
            <person name="Zibat A."/>
            <person name="Lombardot T."/>
            <person name="Becker I."/>
            <person name="Amann J."/>
            <person name="Gellner K."/>
            <person name="Teeling H."/>
            <person name="Leuschner W.D."/>
            <person name="Gloeckner F.-O."/>
            <person name="Lupas A.N."/>
            <person name="Amann R."/>
            <person name="Klenk H.-P."/>
        </authorList>
    </citation>
    <scope>NUCLEOTIDE SEQUENCE [LARGE SCALE GENOMIC DNA]</scope>
    <source>
        <strain evidence="6">DSM 12343 / LSv54</strain>
    </source>
</reference>
<evidence type="ECO:0000259" key="4">
    <source>
        <dbReference type="Pfam" id="PF00881"/>
    </source>
</evidence>
<name>Q6AS64_DESPS</name>
<proteinExistence type="predicted"/>
<dbReference type="HOGENOM" id="CLU_070764_7_3_7"/>
<dbReference type="PANTHER" id="PTHR23026:SF90">
    <property type="entry name" value="IODOTYROSINE DEIODINASE 1"/>
    <property type="match status" value="1"/>
</dbReference>
<feature type="domain" description="Nitroreductase" evidence="4">
    <location>
        <begin position="92"/>
        <end position="147"/>
    </location>
</feature>
<dbReference type="STRING" id="177439.DP0082"/>
<evidence type="ECO:0000256" key="2">
    <source>
        <dbReference type="ARBA" id="ARBA00022643"/>
    </source>
</evidence>
<dbReference type="PANTHER" id="PTHR23026">
    <property type="entry name" value="NADPH NITROREDUCTASE"/>
    <property type="match status" value="1"/>
</dbReference>
<dbReference type="InterPro" id="IPR029479">
    <property type="entry name" value="Nitroreductase"/>
</dbReference>
<feature type="domain" description="Nitroreductase" evidence="4">
    <location>
        <begin position="10"/>
        <end position="61"/>
    </location>
</feature>
<keyword evidence="3" id="KW-0560">Oxidoreductase</keyword>
<dbReference type="SUPFAM" id="SSF55469">
    <property type="entry name" value="FMN-dependent nitroreductase-like"/>
    <property type="match status" value="1"/>
</dbReference>
<evidence type="ECO:0000256" key="3">
    <source>
        <dbReference type="ARBA" id="ARBA00023002"/>
    </source>
</evidence>
<gene>
    <name evidence="5" type="ordered locus">DP0082</name>
</gene>
<dbReference type="RefSeq" id="WP_011187327.1">
    <property type="nucleotide sequence ID" value="NC_006138.1"/>
</dbReference>
<dbReference type="GO" id="GO:0016491">
    <property type="term" value="F:oxidoreductase activity"/>
    <property type="evidence" value="ECO:0007669"/>
    <property type="project" value="UniProtKB-KW"/>
</dbReference>
<organism evidence="5 6">
    <name type="scientific">Desulfotalea psychrophila (strain LSv54 / DSM 12343)</name>
    <dbReference type="NCBI Taxonomy" id="177439"/>
    <lineage>
        <taxon>Bacteria</taxon>
        <taxon>Pseudomonadati</taxon>
        <taxon>Thermodesulfobacteriota</taxon>
        <taxon>Desulfobulbia</taxon>
        <taxon>Desulfobulbales</taxon>
        <taxon>Desulfocapsaceae</taxon>
        <taxon>Desulfotalea</taxon>
    </lineage>
</organism>
<protein>
    <submittedName>
        <fullName evidence="5">Related to NADH dehydrogenase/NAD(P)H nitroreductase</fullName>
    </submittedName>
</protein>
<dbReference type="KEGG" id="dps:DP0082"/>
<dbReference type="Pfam" id="PF00881">
    <property type="entry name" value="Nitroreductase"/>
    <property type="match status" value="2"/>
</dbReference>
<dbReference type="CDD" id="cd02150">
    <property type="entry name" value="nitroreductase"/>
    <property type="match status" value="1"/>
</dbReference>
<dbReference type="Gene3D" id="3.40.109.10">
    <property type="entry name" value="NADH Oxidase"/>
    <property type="match status" value="1"/>
</dbReference>
<evidence type="ECO:0000313" key="5">
    <source>
        <dbReference type="EMBL" id="CAG34811.1"/>
    </source>
</evidence>
<dbReference type="InterPro" id="IPR000415">
    <property type="entry name" value="Nitroreductase-like"/>
</dbReference>
<dbReference type="eggNOG" id="COG0778">
    <property type="taxonomic scope" value="Bacteria"/>
</dbReference>
<evidence type="ECO:0000256" key="1">
    <source>
        <dbReference type="ARBA" id="ARBA00022630"/>
    </source>
</evidence>